<dbReference type="SUPFAM" id="SSF50249">
    <property type="entry name" value="Nucleic acid-binding proteins"/>
    <property type="match status" value="1"/>
</dbReference>
<dbReference type="InterPro" id="IPR030390">
    <property type="entry name" value="MeTrfase_TrmA_AS"/>
</dbReference>
<feature type="compositionally biased region" description="Polar residues" evidence="6">
    <location>
        <begin position="7"/>
        <end position="21"/>
    </location>
</feature>
<evidence type="ECO:0000256" key="4">
    <source>
        <dbReference type="PROSITE-ProRule" id="PRU01024"/>
    </source>
</evidence>
<feature type="binding site" evidence="4">
    <location>
        <position position="381"/>
    </location>
    <ligand>
        <name>S-adenosyl-L-methionine</name>
        <dbReference type="ChEBI" id="CHEBI:59789"/>
    </ligand>
</feature>
<dbReference type="Pfam" id="PF01938">
    <property type="entry name" value="TRAM"/>
    <property type="match status" value="1"/>
</dbReference>
<dbReference type="PROSITE" id="PS51687">
    <property type="entry name" value="SAM_MT_RNA_M5U"/>
    <property type="match status" value="1"/>
</dbReference>
<feature type="binding site" evidence="4">
    <location>
        <position position="352"/>
    </location>
    <ligand>
        <name>S-adenosyl-L-methionine</name>
        <dbReference type="ChEBI" id="CHEBI:59789"/>
    </ligand>
</feature>
<feature type="binding site" evidence="4">
    <location>
        <position position="447"/>
    </location>
    <ligand>
        <name>S-adenosyl-L-methionine</name>
        <dbReference type="ChEBI" id="CHEBI:59789"/>
    </ligand>
</feature>
<dbReference type="GO" id="GO:0070041">
    <property type="term" value="F:rRNA (uridine-C5-)-methyltransferase activity"/>
    <property type="evidence" value="ECO:0007669"/>
    <property type="project" value="TreeGrafter"/>
</dbReference>
<dbReference type="AlphaFoldDB" id="A0A2T1GJC0"/>
<dbReference type="PANTHER" id="PTHR11061">
    <property type="entry name" value="RNA M5U METHYLTRANSFERASE"/>
    <property type="match status" value="1"/>
</dbReference>
<feature type="active site" description="Nucleophile" evidence="4">
    <location>
        <position position="474"/>
    </location>
</feature>
<evidence type="ECO:0000313" key="9">
    <source>
        <dbReference type="Proteomes" id="UP000238937"/>
    </source>
</evidence>
<dbReference type="OrthoDB" id="9804590at2"/>
<comment type="similarity">
    <text evidence="4">Belongs to the class I-like SAM-binding methyltransferase superfamily. RNA M5U methyltransferase family.</text>
</comment>
<evidence type="ECO:0000256" key="1">
    <source>
        <dbReference type="ARBA" id="ARBA00022603"/>
    </source>
</evidence>
<dbReference type="Gene3D" id="2.40.50.140">
    <property type="entry name" value="Nucleic acid-binding proteins"/>
    <property type="match status" value="1"/>
</dbReference>
<feature type="active site" evidence="5">
    <location>
        <position position="474"/>
    </location>
</feature>
<protein>
    <submittedName>
        <fullName evidence="8">23S rRNA (Uracil-5-)-methyltransferase RumA</fullName>
    </submittedName>
</protein>
<dbReference type="EMBL" id="PVWO01000056">
    <property type="protein sequence ID" value="PSB57904.1"/>
    <property type="molecule type" value="Genomic_DNA"/>
</dbReference>
<dbReference type="CDD" id="cd02440">
    <property type="entry name" value="AdoMet_MTases"/>
    <property type="match status" value="1"/>
</dbReference>
<organism evidence="8 9">
    <name type="scientific">Chamaesiphon polymorphus CCALA 037</name>
    <dbReference type="NCBI Taxonomy" id="2107692"/>
    <lineage>
        <taxon>Bacteria</taxon>
        <taxon>Bacillati</taxon>
        <taxon>Cyanobacteriota</taxon>
        <taxon>Cyanophyceae</taxon>
        <taxon>Gomontiellales</taxon>
        <taxon>Chamaesiphonaceae</taxon>
        <taxon>Chamaesiphon</taxon>
    </lineage>
</organism>
<dbReference type="FunFam" id="2.40.50.140:FF:000097">
    <property type="entry name" value="23S rRNA (uracil(1939)-C(5))-methyltransferase RlmD"/>
    <property type="match status" value="1"/>
</dbReference>
<dbReference type="PANTHER" id="PTHR11061:SF30">
    <property type="entry name" value="TRNA (URACIL(54)-C(5))-METHYLTRANSFERASE"/>
    <property type="match status" value="1"/>
</dbReference>
<name>A0A2T1GJC0_9CYAN</name>
<comment type="caution">
    <text evidence="8">The sequence shown here is derived from an EMBL/GenBank/DDBJ whole genome shotgun (WGS) entry which is preliminary data.</text>
</comment>
<evidence type="ECO:0000256" key="6">
    <source>
        <dbReference type="SAM" id="MobiDB-lite"/>
    </source>
</evidence>
<feature type="region of interest" description="Disordered" evidence="6">
    <location>
        <begin position="1"/>
        <end position="21"/>
    </location>
</feature>
<evidence type="ECO:0000256" key="2">
    <source>
        <dbReference type="ARBA" id="ARBA00022679"/>
    </source>
</evidence>
<keyword evidence="3 4" id="KW-0949">S-adenosyl-L-methionine</keyword>
<keyword evidence="2 4" id="KW-0808">Transferase</keyword>
<keyword evidence="1 4" id="KW-0489">Methyltransferase</keyword>
<dbReference type="PROSITE" id="PS01230">
    <property type="entry name" value="TRMA_1"/>
    <property type="match status" value="1"/>
</dbReference>
<dbReference type="FunFam" id="3.40.50.150:FF:000009">
    <property type="entry name" value="23S rRNA (Uracil(1939)-C(5))-methyltransferase RlmD"/>
    <property type="match status" value="1"/>
</dbReference>
<dbReference type="Gene3D" id="3.40.50.150">
    <property type="entry name" value="Vaccinia Virus protein VP39"/>
    <property type="match status" value="2"/>
</dbReference>
<accession>A0A2T1GJC0</accession>
<dbReference type="Pfam" id="PF05958">
    <property type="entry name" value="tRNA_U5-meth_tr"/>
    <property type="match status" value="1"/>
</dbReference>
<dbReference type="Gene3D" id="2.40.50.1070">
    <property type="match status" value="1"/>
</dbReference>
<dbReference type="InterPro" id="IPR010280">
    <property type="entry name" value="U5_MeTrfase_fam"/>
</dbReference>
<dbReference type="PROSITE" id="PS50926">
    <property type="entry name" value="TRAM"/>
    <property type="match status" value="1"/>
</dbReference>
<dbReference type="InterPro" id="IPR012340">
    <property type="entry name" value="NA-bd_OB-fold"/>
</dbReference>
<dbReference type="InterPro" id="IPR029063">
    <property type="entry name" value="SAM-dependent_MTases_sf"/>
</dbReference>
<dbReference type="SUPFAM" id="SSF53335">
    <property type="entry name" value="S-adenosyl-L-methionine-dependent methyltransferases"/>
    <property type="match status" value="2"/>
</dbReference>
<gene>
    <name evidence="8" type="ORF">C7B77_06695</name>
</gene>
<dbReference type="InterPro" id="IPR002792">
    <property type="entry name" value="TRAM_dom"/>
</dbReference>
<reference evidence="8 9" key="1">
    <citation type="submission" date="2018-03" db="EMBL/GenBank/DDBJ databases">
        <title>The ancient ancestry and fast evolution of plastids.</title>
        <authorList>
            <person name="Moore K.R."/>
            <person name="Magnabosco C."/>
            <person name="Momper L."/>
            <person name="Gold D.A."/>
            <person name="Bosak T."/>
            <person name="Fournier G.P."/>
        </authorList>
    </citation>
    <scope>NUCLEOTIDE SEQUENCE [LARGE SCALE GENOMIC DNA]</scope>
    <source>
        <strain evidence="8 9">CCALA 037</strain>
    </source>
</reference>
<feature type="binding site" evidence="4">
    <location>
        <position position="402"/>
    </location>
    <ligand>
        <name>S-adenosyl-L-methionine</name>
        <dbReference type="ChEBI" id="CHEBI:59789"/>
    </ligand>
</feature>
<keyword evidence="9" id="KW-1185">Reference proteome</keyword>
<evidence type="ECO:0000256" key="5">
    <source>
        <dbReference type="PROSITE-ProRule" id="PRU10015"/>
    </source>
</evidence>
<sequence>MFPENLPTDSSSELPVNSHSMKQGDVVEIQIVDVSESGEGVGRVNERVVFVPDTVTGDRITARITHVKRQYAHGKLLEVIEASPHRVRPSCIVADKCGGCQLQHIDYDYQLAAKENQVLQALKRIGGFAEPPVAPIVGARGNFAYRNKVTYPLGVSDSGTVKAGYYRKGTHQIVNLNQCPVQDERLNPLLAEIKQDIQDRGWQIYQPESKGAREPGSRRTGVQILVSQEQDAGVSERGIPKPKLRNRPTVTEVIDIPDDRPKFRHLLLRIGRRTGEILLTLVVTDLNIPDIEGQAQRWMQRYPKLVGVCLNLNDRPTNNIFGTETRCVAGREFICETFGNLQFQLKGDTFFQIYTEQAEAVLDLIVDRAGFTGTETLIDAYCGIGTFTLPLSKRVKRVMGIEVHSASVIQARANARLNGINNVEFRTGEVEELLPELDMQADVVLLDPPRTGCDRAVLDALTDMQPAQIIYISCKPSTLARDLQILCEQGNYQIDLVQPADFFPQTAHVECVAFLSKSQVTTTAPAELASS</sequence>
<evidence type="ECO:0000259" key="7">
    <source>
        <dbReference type="PROSITE" id="PS50926"/>
    </source>
</evidence>
<feature type="domain" description="TRAM" evidence="7">
    <location>
        <begin position="20"/>
        <end position="78"/>
    </location>
</feature>
<evidence type="ECO:0000256" key="3">
    <source>
        <dbReference type="ARBA" id="ARBA00022691"/>
    </source>
</evidence>
<dbReference type="GO" id="GO:0070475">
    <property type="term" value="P:rRNA base methylation"/>
    <property type="evidence" value="ECO:0007669"/>
    <property type="project" value="TreeGrafter"/>
</dbReference>
<proteinExistence type="inferred from homology"/>
<evidence type="ECO:0000313" key="8">
    <source>
        <dbReference type="EMBL" id="PSB57904.1"/>
    </source>
</evidence>
<dbReference type="NCBIfam" id="TIGR00479">
    <property type="entry name" value="rumA"/>
    <property type="match status" value="2"/>
</dbReference>
<dbReference type="Proteomes" id="UP000238937">
    <property type="component" value="Unassembled WGS sequence"/>
</dbReference>